<evidence type="ECO:0000256" key="5">
    <source>
        <dbReference type="SAM" id="MobiDB-lite"/>
    </source>
</evidence>
<dbReference type="CDD" id="cd03255">
    <property type="entry name" value="ABC_MJ0796_LolCDE_FtsE"/>
    <property type="match status" value="1"/>
</dbReference>
<dbReference type="SMART" id="SM00382">
    <property type="entry name" value="AAA"/>
    <property type="match status" value="1"/>
</dbReference>
<dbReference type="RefSeq" id="WP_165373831.1">
    <property type="nucleotide sequence ID" value="NZ_CP012672.1"/>
</dbReference>
<dbReference type="PANTHER" id="PTHR24220">
    <property type="entry name" value="IMPORT ATP-BINDING PROTEIN"/>
    <property type="match status" value="1"/>
</dbReference>
<accession>A0A4P2QHK5</accession>
<evidence type="ECO:0000313" key="7">
    <source>
        <dbReference type="EMBL" id="AUX29404.1"/>
    </source>
</evidence>
<gene>
    <name evidence="7" type="primary">dppD</name>
    <name evidence="7" type="ORF">SOCE836_014940</name>
</gene>
<feature type="domain" description="ABC transporter" evidence="6">
    <location>
        <begin position="5"/>
        <end position="243"/>
    </location>
</feature>
<dbReference type="GO" id="GO:0022857">
    <property type="term" value="F:transmembrane transporter activity"/>
    <property type="evidence" value="ECO:0007669"/>
    <property type="project" value="TreeGrafter"/>
</dbReference>
<feature type="region of interest" description="Disordered" evidence="5">
    <location>
        <begin position="223"/>
        <end position="293"/>
    </location>
</feature>
<dbReference type="InterPro" id="IPR015854">
    <property type="entry name" value="ABC_transpr_LolD-like"/>
</dbReference>
<dbReference type="SUPFAM" id="SSF52540">
    <property type="entry name" value="P-loop containing nucleoside triphosphate hydrolases"/>
    <property type="match status" value="1"/>
</dbReference>
<evidence type="ECO:0000256" key="2">
    <source>
        <dbReference type="ARBA" id="ARBA00022741"/>
    </source>
</evidence>
<dbReference type="InterPro" id="IPR017871">
    <property type="entry name" value="ABC_transporter-like_CS"/>
</dbReference>
<evidence type="ECO:0000313" key="8">
    <source>
        <dbReference type="Proteomes" id="UP000295497"/>
    </source>
</evidence>
<dbReference type="AlphaFoldDB" id="A0A4P2QHK5"/>
<evidence type="ECO:0000256" key="1">
    <source>
        <dbReference type="ARBA" id="ARBA00022448"/>
    </source>
</evidence>
<keyword evidence="3 7" id="KW-0067">ATP-binding</keyword>
<dbReference type="InterPro" id="IPR003439">
    <property type="entry name" value="ABC_transporter-like_ATP-bd"/>
</dbReference>
<dbReference type="PROSITE" id="PS00211">
    <property type="entry name" value="ABC_TRANSPORTER_1"/>
    <property type="match status" value="1"/>
</dbReference>
<organism evidence="7 8">
    <name type="scientific">Sorangium cellulosum</name>
    <name type="common">Polyangium cellulosum</name>
    <dbReference type="NCBI Taxonomy" id="56"/>
    <lineage>
        <taxon>Bacteria</taxon>
        <taxon>Pseudomonadati</taxon>
        <taxon>Myxococcota</taxon>
        <taxon>Polyangia</taxon>
        <taxon>Polyangiales</taxon>
        <taxon>Polyangiaceae</taxon>
        <taxon>Sorangium</taxon>
    </lineage>
</organism>
<keyword evidence="2" id="KW-0547">Nucleotide-binding</keyword>
<dbReference type="PANTHER" id="PTHR24220:SF86">
    <property type="entry name" value="ABC TRANSPORTER ABCH.1"/>
    <property type="match status" value="1"/>
</dbReference>
<dbReference type="FunFam" id="3.40.50.300:FF:000032">
    <property type="entry name" value="Export ABC transporter ATP-binding protein"/>
    <property type="match status" value="1"/>
</dbReference>
<dbReference type="PROSITE" id="PS50893">
    <property type="entry name" value="ABC_TRANSPORTER_2"/>
    <property type="match status" value="1"/>
</dbReference>
<keyword evidence="1" id="KW-0813">Transport</keyword>
<evidence type="ECO:0000256" key="3">
    <source>
        <dbReference type="ARBA" id="ARBA00022840"/>
    </source>
</evidence>
<feature type="compositionally biased region" description="Low complexity" evidence="5">
    <location>
        <begin position="234"/>
        <end position="293"/>
    </location>
</feature>
<reference evidence="7 8" key="1">
    <citation type="submission" date="2015-09" db="EMBL/GenBank/DDBJ databases">
        <title>Sorangium comparison.</title>
        <authorList>
            <person name="Zaburannyi N."/>
            <person name="Bunk B."/>
            <person name="Overmann J."/>
            <person name="Mueller R."/>
        </authorList>
    </citation>
    <scope>NUCLEOTIDE SEQUENCE [LARGE SCALE GENOMIC DNA]</scope>
    <source>
        <strain evidence="7 8">So ce836</strain>
    </source>
</reference>
<dbReference type="Proteomes" id="UP000295497">
    <property type="component" value="Chromosome"/>
</dbReference>
<dbReference type="GO" id="GO:0005524">
    <property type="term" value="F:ATP binding"/>
    <property type="evidence" value="ECO:0007669"/>
    <property type="project" value="UniProtKB-KW"/>
</dbReference>
<dbReference type="GO" id="GO:0098796">
    <property type="term" value="C:membrane protein complex"/>
    <property type="evidence" value="ECO:0007669"/>
    <property type="project" value="UniProtKB-ARBA"/>
</dbReference>
<sequence length="293" mass="30428">MSPLVKLEAITKVYWMGEVEVQALRGVSLELSRGEMVAIMGASGSGKSTTLNVIGTLDRPTAGRYLLDDEPVEELDEVELARLRNRKIGFVFQSFNLLPRDSALANVELPMVYAGVRPADRRERAARALARVGLADRSHHLPNQLSGGQQQRVAIARAIVNEPPLLLADEPTGALDSATTQQVMELFCALHGQGMTVVVVTHDPSIAAYATRVVTFRDGAIVEDTGPRGRRVDVPASSVPGPGSSVPGPGSSVPGPGSSVPGPGSSVPGPASSVPGPASSPPGRGSAPPGGRS</sequence>
<proteinExistence type="inferred from homology"/>
<comment type="similarity">
    <text evidence="4">Belongs to the ABC transporter superfamily. Macrolide exporter (TC 3.A.1.122) family.</text>
</comment>
<dbReference type="Gene3D" id="3.40.50.300">
    <property type="entry name" value="P-loop containing nucleotide triphosphate hydrolases"/>
    <property type="match status" value="1"/>
</dbReference>
<dbReference type="Pfam" id="PF00005">
    <property type="entry name" value="ABC_tran"/>
    <property type="match status" value="1"/>
</dbReference>
<dbReference type="EMBL" id="CP012672">
    <property type="protein sequence ID" value="AUX29404.1"/>
    <property type="molecule type" value="Genomic_DNA"/>
</dbReference>
<dbReference type="GO" id="GO:0016887">
    <property type="term" value="F:ATP hydrolysis activity"/>
    <property type="evidence" value="ECO:0007669"/>
    <property type="project" value="InterPro"/>
</dbReference>
<dbReference type="InterPro" id="IPR017911">
    <property type="entry name" value="MacB-like_ATP-bd"/>
</dbReference>
<dbReference type="InterPro" id="IPR003593">
    <property type="entry name" value="AAA+_ATPase"/>
</dbReference>
<protein>
    <submittedName>
        <fullName evidence="7">Peptide ABC transporter ATP-binding protein</fullName>
    </submittedName>
</protein>
<name>A0A4P2QHK5_SORCE</name>
<evidence type="ECO:0000259" key="6">
    <source>
        <dbReference type="PROSITE" id="PS50893"/>
    </source>
</evidence>
<dbReference type="InterPro" id="IPR027417">
    <property type="entry name" value="P-loop_NTPase"/>
</dbReference>
<evidence type="ECO:0000256" key="4">
    <source>
        <dbReference type="ARBA" id="ARBA00038388"/>
    </source>
</evidence>
<dbReference type="GO" id="GO:0005886">
    <property type="term" value="C:plasma membrane"/>
    <property type="evidence" value="ECO:0007669"/>
    <property type="project" value="TreeGrafter"/>
</dbReference>